<sequence length="349" mass="38017">MTSLPLLLLVGTACNLLVLFPSPVVGFVAPPILSLPTKSWSLFVTSGGTRKSSSDSSTGPKWKEKVAAKRPFLGHVVPKTSTTRKYREEGSSKGGRELRPQGYKTDGHPRKSKGAPPLRILGGTFRGRKLRSPQVHLRPMMGKVREACYSTLTYWELYKPSAASTALCRHLDIFAGSGSVGLESLSRGATHCTFVDLAQDCCDTIQANLDMCGVQDKAQVVQADALELLQDPMTALQKAGISTTNVVEENPLLLPYQLVTLCPPYEEVVYGDLIDAVCNSPLVTDDTIVLIEYPIELGCLPHVYDLKSGGKMIGLRNRKYGRTVVAFYIINPTGKLECADSRPEEFVSL</sequence>
<organism evidence="4 5">
    <name type="scientific">Seminavis robusta</name>
    <dbReference type="NCBI Taxonomy" id="568900"/>
    <lineage>
        <taxon>Eukaryota</taxon>
        <taxon>Sar</taxon>
        <taxon>Stramenopiles</taxon>
        <taxon>Ochrophyta</taxon>
        <taxon>Bacillariophyta</taxon>
        <taxon>Bacillariophyceae</taxon>
        <taxon>Bacillariophycidae</taxon>
        <taxon>Naviculales</taxon>
        <taxon>Naviculaceae</taxon>
        <taxon>Seminavis</taxon>
    </lineage>
</organism>
<reference evidence="4" key="1">
    <citation type="submission" date="2020-06" db="EMBL/GenBank/DDBJ databases">
        <authorList>
            <consortium name="Plant Systems Biology data submission"/>
        </authorList>
    </citation>
    <scope>NUCLEOTIDE SEQUENCE</scope>
    <source>
        <strain evidence="4">D6</strain>
    </source>
</reference>
<keyword evidence="5" id="KW-1185">Reference proteome</keyword>
<evidence type="ECO:0000313" key="4">
    <source>
        <dbReference type="EMBL" id="CAB9500468.1"/>
    </source>
</evidence>
<dbReference type="EMBL" id="CAICTM010000083">
    <property type="protein sequence ID" value="CAB9500468.1"/>
    <property type="molecule type" value="Genomic_DNA"/>
</dbReference>
<protein>
    <recommendedName>
        <fullName evidence="6">N6-adenine-specific methylase</fullName>
    </recommendedName>
</protein>
<comment type="caution">
    <text evidence="4">The sequence shown here is derived from an EMBL/GenBank/DDBJ whole genome shotgun (WGS) entry which is preliminary data.</text>
</comment>
<dbReference type="GO" id="GO:0031167">
    <property type="term" value="P:rRNA methylation"/>
    <property type="evidence" value="ECO:0007669"/>
    <property type="project" value="InterPro"/>
</dbReference>
<dbReference type="OrthoDB" id="3548at2759"/>
<gene>
    <name evidence="4" type="ORF">SEMRO_84_G044910.1</name>
</gene>
<dbReference type="PANTHER" id="PTHR43542:SF1">
    <property type="entry name" value="METHYLTRANSFERASE"/>
    <property type="match status" value="1"/>
</dbReference>
<dbReference type="Pfam" id="PF03602">
    <property type="entry name" value="Cons_hypoth95"/>
    <property type="match status" value="1"/>
</dbReference>
<name>A0A9N8H3C2_9STRA</name>
<evidence type="ECO:0000313" key="5">
    <source>
        <dbReference type="Proteomes" id="UP001153069"/>
    </source>
</evidence>
<proteinExistence type="predicted"/>
<dbReference type="SUPFAM" id="SSF53335">
    <property type="entry name" value="S-adenosyl-L-methionine-dependent methyltransferases"/>
    <property type="match status" value="1"/>
</dbReference>
<dbReference type="GO" id="GO:0008168">
    <property type="term" value="F:methyltransferase activity"/>
    <property type="evidence" value="ECO:0007669"/>
    <property type="project" value="UniProtKB-KW"/>
</dbReference>
<dbReference type="AlphaFoldDB" id="A0A9N8H3C2"/>
<evidence type="ECO:0000256" key="3">
    <source>
        <dbReference type="SAM" id="MobiDB-lite"/>
    </source>
</evidence>
<dbReference type="InterPro" id="IPR029063">
    <property type="entry name" value="SAM-dependent_MTases_sf"/>
</dbReference>
<dbReference type="Gene3D" id="3.40.50.150">
    <property type="entry name" value="Vaccinia Virus protein VP39"/>
    <property type="match status" value="1"/>
</dbReference>
<keyword evidence="2" id="KW-0808">Transferase</keyword>
<evidence type="ECO:0008006" key="6">
    <source>
        <dbReference type="Google" id="ProtNLM"/>
    </source>
</evidence>
<dbReference type="CDD" id="cd02440">
    <property type="entry name" value="AdoMet_MTases"/>
    <property type="match status" value="1"/>
</dbReference>
<keyword evidence="1" id="KW-0489">Methyltransferase</keyword>
<feature type="region of interest" description="Disordered" evidence="3">
    <location>
        <begin position="78"/>
        <end position="119"/>
    </location>
</feature>
<accession>A0A9N8H3C2</accession>
<feature type="compositionally biased region" description="Basic and acidic residues" evidence="3">
    <location>
        <begin position="85"/>
        <end position="109"/>
    </location>
</feature>
<evidence type="ECO:0000256" key="2">
    <source>
        <dbReference type="ARBA" id="ARBA00022679"/>
    </source>
</evidence>
<dbReference type="PANTHER" id="PTHR43542">
    <property type="entry name" value="METHYLTRANSFERASE"/>
    <property type="match status" value="1"/>
</dbReference>
<dbReference type="InterPro" id="IPR004398">
    <property type="entry name" value="RNA_MeTrfase_RsmD"/>
</dbReference>
<evidence type="ECO:0000256" key="1">
    <source>
        <dbReference type="ARBA" id="ARBA00022603"/>
    </source>
</evidence>
<dbReference type="Proteomes" id="UP001153069">
    <property type="component" value="Unassembled WGS sequence"/>
</dbReference>